<evidence type="ECO:0000313" key="1">
    <source>
        <dbReference type="EMBL" id="JAH49434.1"/>
    </source>
</evidence>
<reference evidence="1" key="1">
    <citation type="submission" date="2014-11" db="EMBL/GenBank/DDBJ databases">
        <authorList>
            <person name="Amaro Gonzalez C."/>
        </authorList>
    </citation>
    <scope>NUCLEOTIDE SEQUENCE</scope>
</reference>
<name>A0A0E9T709_ANGAN</name>
<dbReference type="EMBL" id="GBXM01059143">
    <property type="protein sequence ID" value="JAH49434.1"/>
    <property type="molecule type" value="Transcribed_RNA"/>
</dbReference>
<proteinExistence type="predicted"/>
<accession>A0A0E9T709</accession>
<reference evidence="1" key="2">
    <citation type="journal article" date="2015" name="Fish Shellfish Immunol.">
        <title>Early steps in the European eel (Anguilla anguilla)-Vibrio vulnificus interaction in the gills: Role of the RtxA13 toxin.</title>
        <authorList>
            <person name="Callol A."/>
            <person name="Pajuelo D."/>
            <person name="Ebbesson L."/>
            <person name="Teles M."/>
            <person name="MacKenzie S."/>
            <person name="Amaro C."/>
        </authorList>
    </citation>
    <scope>NUCLEOTIDE SEQUENCE</scope>
</reference>
<organism evidence="1">
    <name type="scientific">Anguilla anguilla</name>
    <name type="common">European freshwater eel</name>
    <name type="synonym">Muraena anguilla</name>
    <dbReference type="NCBI Taxonomy" id="7936"/>
    <lineage>
        <taxon>Eukaryota</taxon>
        <taxon>Metazoa</taxon>
        <taxon>Chordata</taxon>
        <taxon>Craniata</taxon>
        <taxon>Vertebrata</taxon>
        <taxon>Euteleostomi</taxon>
        <taxon>Actinopterygii</taxon>
        <taxon>Neopterygii</taxon>
        <taxon>Teleostei</taxon>
        <taxon>Anguilliformes</taxon>
        <taxon>Anguillidae</taxon>
        <taxon>Anguilla</taxon>
    </lineage>
</organism>
<protein>
    <submittedName>
        <fullName evidence="1">Uncharacterized protein</fullName>
    </submittedName>
</protein>
<sequence length="19" mass="2218">MALMNGNQPLLPKQYNEQK</sequence>
<dbReference type="AlphaFoldDB" id="A0A0E9T709"/>